<dbReference type="EMBL" id="CAJNYT010005004">
    <property type="protein sequence ID" value="CAF3707085.1"/>
    <property type="molecule type" value="Genomic_DNA"/>
</dbReference>
<dbReference type="AlphaFoldDB" id="A0A818V4J8"/>
<comment type="caution">
    <text evidence="2">The sequence shown here is derived from an EMBL/GenBank/DDBJ whole genome shotgun (WGS) entry which is preliminary data.</text>
</comment>
<organism evidence="2 3">
    <name type="scientific">Rotaria socialis</name>
    <dbReference type="NCBI Taxonomy" id="392032"/>
    <lineage>
        <taxon>Eukaryota</taxon>
        <taxon>Metazoa</taxon>
        <taxon>Spiralia</taxon>
        <taxon>Gnathifera</taxon>
        <taxon>Rotifera</taxon>
        <taxon>Eurotatoria</taxon>
        <taxon>Bdelloidea</taxon>
        <taxon>Philodinida</taxon>
        <taxon>Philodinidae</taxon>
        <taxon>Rotaria</taxon>
    </lineage>
</organism>
<dbReference type="Proteomes" id="UP000663872">
    <property type="component" value="Unassembled WGS sequence"/>
</dbReference>
<keyword evidence="1" id="KW-1133">Transmembrane helix</keyword>
<feature type="transmembrane region" description="Helical" evidence="1">
    <location>
        <begin position="16"/>
        <end position="35"/>
    </location>
</feature>
<evidence type="ECO:0000256" key="1">
    <source>
        <dbReference type="SAM" id="Phobius"/>
    </source>
</evidence>
<name>A0A818V4J8_9BILA</name>
<keyword evidence="1" id="KW-0472">Membrane</keyword>
<keyword evidence="1" id="KW-0812">Transmembrane</keyword>
<accession>A0A818V4J8</accession>
<gene>
    <name evidence="2" type="ORF">GRG538_LOCUS28741</name>
</gene>
<evidence type="ECO:0000313" key="3">
    <source>
        <dbReference type="Proteomes" id="UP000663872"/>
    </source>
</evidence>
<proteinExistence type="predicted"/>
<protein>
    <submittedName>
        <fullName evidence="2">Uncharacterized protein</fullName>
    </submittedName>
</protein>
<evidence type="ECO:0000313" key="2">
    <source>
        <dbReference type="EMBL" id="CAF3707085.1"/>
    </source>
</evidence>
<reference evidence="2" key="1">
    <citation type="submission" date="2021-02" db="EMBL/GenBank/DDBJ databases">
        <authorList>
            <person name="Nowell W R."/>
        </authorList>
    </citation>
    <scope>NUCLEOTIDE SEQUENCE</scope>
</reference>
<sequence>MVETSLQQIKQTRTRSLFLVAILTGILLFSAYIIGKNHCVNAGVPFVRYNKVAQSRESAVSSDCSVDSKWIYHMHQWTDRSGPYSQGSQDLYLEKIFSVFHTTNRYFVEFGFNTLSYGLNASGANTQKLYEDGWRGLLLDANNENTRINLKKQYLFATNIVAIFEENNVPKELDYLSCDMDSHDLWVFRAILEAGYRPRVITTEYNSNYPITDAITLLDPTIVRNSVDIDKFEFKFSQCAWGAGAGALRIVAEAHGYKMVGRVGNLDLIWMRNDLLMNQCSLLPPFEWFFHDASIGKLHHRQQSSSDILSQIIDYETYVRTGGNLTASNRAAHSILKRRRLPCYESVKNFF</sequence>